<dbReference type="EMBL" id="FOXC01000025">
    <property type="protein sequence ID" value="SFP51358.1"/>
    <property type="molecule type" value="Genomic_DNA"/>
</dbReference>
<accession>A0A1I5QYK5</accession>
<dbReference type="SUPFAM" id="SSF52540">
    <property type="entry name" value="P-loop containing nucleoside triphosphate hydrolases"/>
    <property type="match status" value="1"/>
</dbReference>
<dbReference type="GO" id="GO:0005524">
    <property type="term" value="F:ATP binding"/>
    <property type="evidence" value="ECO:0007669"/>
    <property type="project" value="InterPro"/>
</dbReference>
<sequence length="117" mass="13789">MGELIPLLKTETYIKKSQMCLKRIREADLVIMDDLMAMDQHEVNLLFHLINHLYEKTSIILTSNKDPEEWGRLLGDQGIAMAILDWFLHRSEVIQFQGESHRLKYRETLFDSKTVQN</sequence>
<reference evidence="2 3" key="1">
    <citation type="submission" date="2016-10" db="EMBL/GenBank/DDBJ databases">
        <authorList>
            <person name="de Groot N.N."/>
        </authorList>
    </citation>
    <scope>NUCLEOTIDE SEQUENCE [LARGE SCALE GENOMIC DNA]</scope>
    <source>
        <strain evidence="2 3">DSM 17073</strain>
    </source>
</reference>
<dbReference type="InterPro" id="IPR002611">
    <property type="entry name" value="IstB_ATP-bd"/>
</dbReference>
<gene>
    <name evidence="2" type="ORF">SAMN05421839_12551</name>
</gene>
<dbReference type="AlphaFoldDB" id="A0A1I5QYK5"/>
<evidence type="ECO:0000259" key="1">
    <source>
        <dbReference type="Pfam" id="PF01695"/>
    </source>
</evidence>
<name>A0A1I5QYK5_9BACI</name>
<proteinExistence type="predicted"/>
<dbReference type="Pfam" id="PF01695">
    <property type="entry name" value="IstB_IS21"/>
    <property type="match status" value="1"/>
</dbReference>
<feature type="domain" description="IstB-like ATP-binding" evidence="1">
    <location>
        <begin position="3"/>
        <end position="106"/>
    </location>
</feature>
<dbReference type="Gene3D" id="3.40.50.300">
    <property type="entry name" value="P-loop containing nucleotide triphosphate hydrolases"/>
    <property type="match status" value="1"/>
</dbReference>
<dbReference type="STRING" id="306540.SAMN05421839_12551"/>
<organism evidence="2 3">
    <name type="scientific">Halolactibacillus halophilus</name>
    <dbReference type="NCBI Taxonomy" id="306540"/>
    <lineage>
        <taxon>Bacteria</taxon>
        <taxon>Bacillati</taxon>
        <taxon>Bacillota</taxon>
        <taxon>Bacilli</taxon>
        <taxon>Bacillales</taxon>
        <taxon>Bacillaceae</taxon>
        <taxon>Halolactibacillus</taxon>
    </lineage>
</organism>
<dbReference type="Proteomes" id="UP000242243">
    <property type="component" value="Unassembled WGS sequence"/>
</dbReference>
<protein>
    <submittedName>
        <fullName evidence="2">IstB-like ATP binding protein</fullName>
    </submittedName>
</protein>
<dbReference type="InterPro" id="IPR027417">
    <property type="entry name" value="P-loop_NTPase"/>
</dbReference>
<evidence type="ECO:0000313" key="2">
    <source>
        <dbReference type="EMBL" id="SFP51358.1"/>
    </source>
</evidence>
<evidence type="ECO:0000313" key="3">
    <source>
        <dbReference type="Proteomes" id="UP000242243"/>
    </source>
</evidence>